<evidence type="ECO:0000313" key="3">
    <source>
        <dbReference type="Proteomes" id="UP000294257"/>
    </source>
</evidence>
<dbReference type="SMART" id="SM01236">
    <property type="entry name" value="Haem_oxygenase_2"/>
    <property type="match status" value="1"/>
</dbReference>
<dbReference type="Gene3D" id="1.20.910.10">
    <property type="entry name" value="Heme oxygenase-like"/>
    <property type="match status" value="1"/>
</dbReference>
<name>A0A4Q7KFS6_9PSEU</name>
<dbReference type="Pfam" id="PF14518">
    <property type="entry name" value="Haem_oxygenas_2"/>
    <property type="match status" value="1"/>
</dbReference>
<evidence type="ECO:0000256" key="1">
    <source>
        <dbReference type="SAM" id="MobiDB-lite"/>
    </source>
</evidence>
<dbReference type="RefSeq" id="WP_130348463.1">
    <property type="nucleotide sequence ID" value="NZ_SGWQ01000016.1"/>
</dbReference>
<proteinExistence type="predicted"/>
<protein>
    <submittedName>
        <fullName evidence="2">Heme oxygenase-like protein</fullName>
    </submittedName>
</protein>
<sequence length="689" mass="76719">MSTTAEPILDDRTRYLRALDPESPPSAADVAAALADAADEPADIDDLIAEVRSWCTDETARFAEVLRDGGDPTVRYTLLNCSPLALSAGAWLQWMSSAGNAETEPALHVLSLYASDIGVGHAFADRGSVFREVLRRHRIGDHETDLQLTGHERIEGFSFRFPGLLLAMSRLPDRFSGELLGADLCLRAVGLPPPLAAIELGEDVRRDLDLGAAREGDPRPALDRARDAVRAFDETTVRTGFHWAAGELRRWCASLLREAGLSTSPDYDMWRLIYARARQAAVYHARYKLDGRPLAEWFANVDSGPSQFLAALANSPLVRPGEPDRSPLLRGLIGPKGPMFRIFTDDELAVIRRWISALPRADGEAEPLREAQRSWHRHGDRPVAGHAPAPATGQQPANLRAAYTALLSRDGSEPLRRFARGYVARWLARSRYRLDHAHQLPREWDRDSGLRTWLEQEHDRHGREFDESDTPLPTRDELIDSTLQLAPLIMIDGGWLQGFTDYRLASSAAGHFLFQTYWDELGNGEMDINHPRIYRNLLRDMGIDLPPTVSPSFAEYAGFRAESFALPVYWLSISRFPQTFMPEILGLNLAMELSGVGGGYRSARIALKHYGFSTQFVDLHNTIDNVATGHSAWAVDAIDSHLAGLGGSDQRCDIWERIRVGYRSLRPPTGAAARTYAALRTRVPRSRRS</sequence>
<gene>
    <name evidence="2" type="ORF">EV193_11651</name>
</gene>
<dbReference type="OrthoDB" id="6635957at2"/>
<dbReference type="EMBL" id="SGWQ01000016">
    <property type="protein sequence ID" value="RZS30531.1"/>
    <property type="molecule type" value="Genomic_DNA"/>
</dbReference>
<organism evidence="2 3">
    <name type="scientific">Herbihabitans rhizosphaerae</name>
    <dbReference type="NCBI Taxonomy" id="1872711"/>
    <lineage>
        <taxon>Bacteria</taxon>
        <taxon>Bacillati</taxon>
        <taxon>Actinomycetota</taxon>
        <taxon>Actinomycetes</taxon>
        <taxon>Pseudonocardiales</taxon>
        <taxon>Pseudonocardiaceae</taxon>
        <taxon>Herbihabitans</taxon>
    </lineage>
</organism>
<feature type="region of interest" description="Disordered" evidence="1">
    <location>
        <begin position="365"/>
        <end position="396"/>
    </location>
</feature>
<accession>A0A4Q7KFS6</accession>
<dbReference type="AlphaFoldDB" id="A0A4Q7KFS6"/>
<comment type="caution">
    <text evidence="2">The sequence shown here is derived from an EMBL/GenBank/DDBJ whole genome shotgun (WGS) entry which is preliminary data.</text>
</comment>
<keyword evidence="3" id="KW-1185">Reference proteome</keyword>
<dbReference type="Proteomes" id="UP000294257">
    <property type="component" value="Unassembled WGS sequence"/>
</dbReference>
<evidence type="ECO:0000313" key="2">
    <source>
        <dbReference type="EMBL" id="RZS30531.1"/>
    </source>
</evidence>
<reference evidence="2 3" key="1">
    <citation type="submission" date="2019-02" db="EMBL/GenBank/DDBJ databases">
        <title>Genomic Encyclopedia of Type Strains, Phase IV (KMG-IV): sequencing the most valuable type-strain genomes for metagenomic binning, comparative biology and taxonomic classification.</title>
        <authorList>
            <person name="Goeker M."/>
        </authorList>
    </citation>
    <scope>NUCLEOTIDE SEQUENCE [LARGE SCALE GENOMIC DNA]</scope>
    <source>
        <strain evidence="2 3">DSM 101727</strain>
    </source>
</reference>
<dbReference type="InterPro" id="IPR016084">
    <property type="entry name" value="Haem_Oase-like_multi-hlx"/>
</dbReference>